<accession>A0A2T1LVE0</accession>
<keyword evidence="11" id="KW-0479">Metal-binding</keyword>
<dbReference type="GO" id="GO:0046872">
    <property type="term" value="F:metal ion binding"/>
    <property type="evidence" value="ECO:0007669"/>
    <property type="project" value="UniProtKB-KW"/>
</dbReference>
<dbReference type="GO" id="GO:0016020">
    <property type="term" value="C:membrane"/>
    <property type="evidence" value="ECO:0007669"/>
    <property type="project" value="UniProtKB-SubCell"/>
</dbReference>
<evidence type="ECO:0000259" key="12">
    <source>
        <dbReference type="SMART" id="SM00228"/>
    </source>
</evidence>
<protein>
    <recommendedName>
        <fullName evidence="11">Zinc metalloprotease</fullName>
        <ecNumber evidence="11">3.4.24.-</ecNumber>
    </recommendedName>
</protein>
<evidence type="ECO:0000256" key="6">
    <source>
        <dbReference type="ARBA" id="ARBA00022801"/>
    </source>
</evidence>
<dbReference type="Pfam" id="PF02163">
    <property type="entry name" value="Peptidase_M50"/>
    <property type="match status" value="1"/>
</dbReference>
<keyword evidence="8 11" id="KW-1133">Transmembrane helix</keyword>
<dbReference type="EMBL" id="PXOH01000018">
    <property type="protein sequence ID" value="PSF35685.1"/>
    <property type="molecule type" value="Genomic_DNA"/>
</dbReference>
<evidence type="ECO:0000256" key="10">
    <source>
        <dbReference type="ARBA" id="ARBA00023136"/>
    </source>
</evidence>
<dbReference type="OrthoDB" id="9782003at2"/>
<dbReference type="CDD" id="cd23081">
    <property type="entry name" value="cpPDZ_EcRseP-like"/>
    <property type="match status" value="1"/>
</dbReference>
<evidence type="ECO:0000256" key="1">
    <source>
        <dbReference type="ARBA" id="ARBA00001947"/>
    </source>
</evidence>
<dbReference type="InterPro" id="IPR008915">
    <property type="entry name" value="Peptidase_M50"/>
</dbReference>
<dbReference type="InterPro" id="IPR036034">
    <property type="entry name" value="PDZ_sf"/>
</dbReference>
<name>A0A2T1LVE0_9CHRO</name>
<dbReference type="RefSeq" id="WP_106457873.1">
    <property type="nucleotide sequence ID" value="NZ_PXOH01000018.1"/>
</dbReference>
<evidence type="ECO:0000313" key="13">
    <source>
        <dbReference type="EMBL" id="PSF35685.1"/>
    </source>
</evidence>
<gene>
    <name evidence="13" type="ORF">C7H19_15725</name>
</gene>
<dbReference type="PANTHER" id="PTHR42837">
    <property type="entry name" value="REGULATOR OF SIGMA-E PROTEASE RSEP"/>
    <property type="match status" value="1"/>
</dbReference>
<proteinExistence type="inferred from homology"/>
<reference evidence="13 14" key="2">
    <citation type="submission" date="2018-03" db="EMBL/GenBank/DDBJ databases">
        <authorList>
            <person name="Keele B.F."/>
        </authorList>
    </citation>
    <scope>NUCLEOTIDE SEQUENCE [LARGE SCALE GENOMIC DNA]</scope>
    <source>
        <strain evidence="13 14">CCALA 016</strain>
    </source>
</reference>
<keyword evidence="5 11" id="KW-0812">Transmembrane</keyword>
<dbReference type="InterPro" id="IPR004387">
    <property type="entry name" value="Pept_M50_Zn"/>
</dbReference>
<dbReference type="NCBIfam" id="TIGR00054">
    <property type="entry name" value="RIP metalloprotease RseP"/>
    <property type="match status" value="2"/>
</dbReference>
<dbReference type="Gene3D" id="2.30.42.10">
    <property type="match status" value="1"/>
</dbReference>
<evidence type="ECO:0000256" key="2">
    <source>
        <dbReference type="ARBA" id="ARBA00004141"/>
    </source>
</evidence>
<dbReference type="Pfam" id="PF17820">
    <property type="entry name" value="PDZ_6"/>
    <property type="match status" value="1"/>
</dbReference>
<evidence type="ECO:0000313" key="14">
    <source>
        <dbReference type="Proteomes" id="UP000239001"/>
    </source>
</evidence>
<keyword evidence="6 11" id="KW-0378">Hydrolase</keyword>
<evidence type="ECO:0000256" key="9">
    <source>
        <dbReference type="ARBA" id="ARBA00023049"/>
    </source>
</evidence>
<evidence type="ECO:0000256" key="11">
    <source>
        <dbReference type="RuleBase" id="RU362031"/>
    </source>
</evidence>
<dbReference type="AlphaFoldDB" id="A0A2T1LVE0"/>
<evidence type="ECO:0000256" key="4">
    <source>
        <dbReference type="ARBA" id="ARBA00022670"/>
    </source>
</evidence>
<dbReference type="GO" id="GO:0004222">
    <property type="term" value="F:metalloendopeptidase activity"/>
    <property type="evidence" value="ECO:0007669"/>
    <property type="project" value="InterPro"/>
</dbReference>
<dbReference type="PANTHER" id="PTHR42837:SF2">
    <property type="entry name" value="MEMBRANE METALLOPROTEASE ARASP2, CHLOROPLASTIC-RELATED"/>
    <property type="match status" value="1"/>
</dbReference>
<dbReference type="Proteomes" id="UP000239001">
    <property type="component" value="Unassembled WGS sequence"/>
</dbReference>
<dbReference type="GO" id="GO:0006508">
    <property type="term" value="P:proteolysis"/>
    <property type="evidence" value="ECO:0007669"/>
    <property type="project" value="UniProtKB-KW"/>
</dbReference>
<sequence>MSVLAAIAVLALLIVVHELGHFLAARLQGIRVNRFSIGFGPVLAKYQGKETEYAVRAFPLGGYVGFPDDDEDSPIPPDDPDLLRNRPILDRTIVISAGVIANLIFAYFLLVSQVATVGYPDIQYKPGVIVPQVMAKDLSVAAIAGIKEGDIVLSVNNQTLGASQDALINLRGTIQNSPEKPLNLTIKRGEESLNLTVTPERGADGKGKIGVVLSPNGEQIRRKADNVLKAFVLGADEFQRIAVLTVKGFWQLVSNFQENAQQVAGPVKIVEYGAAIARNDISNLIQFAALISINLAILNILPLPALDGGQLAFLLIEGIIGKPLPMKLQEGIMQTGLFLLLGLGVFLIVRDTVNLAVFQGLFQ</sequence>
<dbReference type="InterPro" id="IPR001478">
    <property type="entry name" value="PDZ"/>
</dbReference>
<evidence type="ECO:0000256" key="3">
    <source>
        <dbReference type="ARBA" id="ARBA00007931"/>
    </source>
</evidence>
<feature type="domain" description="PDZ" evidence="12">
    <location>
        <begin position="107"/>
        <end position="190"/>
    </location>
</feature>
<dbReference type="SMART" id="SM00228">
    <property type="entry name" value="PDZ"/>
    <property type="match status" value="1"/>
</dbReference>
<feature type="transmembrane region" description="Helical" evidence="11">
    <location>
        <begin position="284"/>
        <end position="305"/>
    </location>
</feature>
<organism evidence="13 14">
    <name type="scientific">Aphanothece hegewaldii CCALA 016</name>
    <dbReference type="NCBI Taxonomy" id="2107694"/>
    <lineage>
        <taxon>Bacteria</taxon>
        <taxon>Bacillati</taxon>
        <taxon>Cyanobacteriota</taxon>
        <taxon>Cyanophyceae</taxon>
        <taxon>Oscillatoriophycideae</taxon>
        <taxon>Chroococcales</taxon>
        <taxon>Aphanothecaceae</taxon>
        <taxon>Aphanothece</taxon>
    </lineage>
</organism>
<keyword evidence="10 11" id="KW-0472">Membrane</keyword>
<keyword evidence="7 11" id="KW-0862">Zinc</keyword>
<evidence type="ECO:0000256" key="5">
    <source>
        <dbReference type="ARBA" id="ARBA00022692"/>
    </source>
</evidence>
<keyword evidence="9 11" id="KW-0482">Metalloprotease</keyword>
<feature type="transmembrane region" description="Helical" evidence="11">
    <location>
        <begin position="92"/>
        <end position="110"/>
    </location>
</feature>
<dbReference type="CDD" id="cd06163">
    <property type="entry name" value="S2P-M50_PDZ_RseP-like"/>
    <property type="match status" value="1"/>
</dbReference>
<dbReference type="EC" id="3.4.24.-" evidence="11"/>
<comment type="subcellular location">
    <subcellularLocation>
        <location evidence="2">Membrane</location>
        <topology evidence="2">Multi-pass membrane protein</topology>
    </subcellularLocation>
</comment>
<dbReference type="InterPro" id="IPR041489">
    <property type="entry name" value="PDZ_6"/>
</dbReference>
<dbReference type="SUPFAM" id="SSF50156">
    <property type="entry name" value="PDZ domain-like"/>
    <property type="match status" value="1"/>
</dbReference>
<keyword evidence="4 13" id="KW-0645">Protease</keyword>
<comment type="cofactor">
    <cofactor evidence="1 11">
        <name>Zn(2+)</name>
        <dbReference type="ChEBI" id="CHEBI:29105"/>
    </cofactor>
</comment>
<comment type="caution">
    <text evidence="13">The sequence shown here is derived from an EMBL/GenBank/DDBJ whole genome shotgun (WGS) entry which is preliminary data.</text>
</comment>
<feature type="transmembrane region" description="Helical" evidence="11">
    <location>
        <begin position="331"/>
        <end position="349"/>
    </location>
</feature>
<comment type="similarity">
    <text evidence="3 11">Belongs to the peptidase M50B family.</text>
</comment>
<keyword evidence="14" id="KW-1185">Reference proteome</keyword>
<reference evidence="13 14" key="1">
    <citation type="submission" date="2018-03" db="EMBL/GenBank/DDBJ databases">
        <title>The ancient ancestry and fast evolution of plastids.</title>
        <authorList>
            <person name="Moore K.R."/>
            <person name="Magnabosco C."/>
            <person name="Momper L."/>
            <person name="Gold D.A."/>
            <person name="Bosak T."/>
            <person name="Fournier G.P."/>
        </authorList>
    </citation>
    <scope>NUCLEOTIDE SEQUENCE [LARGE SCALE GENOMIC DNA]</scope>
    <source>
        <strain evidence="13 14">CCALA 016</strain>
    </source>
</reference>
<evidence type="ECO:0000256" key="8">
    <source>
        <dbReference type="ARBA" id="ARBA00022989"/>
    </source>
</evidence>
<evidence type="ECO:0000256" key="7">
    <source>
        <dbReference type="ARBA" id="ARBA00022833"/>
    </source>
</evidence>